<dbReference type="PATRIC" id="fig|111780.3.peg.2993"/>
<protein>
    <submittedName>
        <fullName evidence="2">Uncharacterized protein</fullName>
    </submittedName>
</protein>
<organism evidence="2 3">
    <name type="scientific">Stanieria cyanosphaera (strain ATCC 29371 / PCC 7437)</name>
    <dbReference type="NCBI Taxonomy" id="111780"/>
    <lineage>
        <taxon>Bacteria</taxon>
        <taxon>Bacillati</taxon>
        <taxon>Cyanobacteriota</taxon>
        <taxon>Cyanophyceae</taxon>
        <taxon>Pleurocapsales</taxon>
        <taxon>Dermocarpellaceae</taxon>
        <taxon>Stanieria</taxon>
    </lineage>
</organism>
<dbReference type="KEGG" id="scs:Sta7437_2877"/>
<dbReference type="RefSeq" id="WP_015194064.1">
    <property type="nucleotide sequence ID" value="NC_019748.1"/>
</dbReference>
<dbReference type="Proteomes" id="UP000010473">
    <property type="component" value="Chromosome"/>
</dbReference>
<keyword evidence="1" id="KW-0732">Signal</keyword>
<accession>K9XXK7</accession>
<evidence type="ECO:0000256" key="1">
    <source>
        <dbReference type="SAM" id="SignalP"/>
    </source>
</evidence>
<feature type="chain" id="PRO_5003938208" evidence="1">
    <location>
        <begin position="29"/>
        <end position="194"/>
    </location>
</feature>
<dbReference type="OrthoDB" id="461554at2"/>
<dbReference type="HOGENOM" id="CLU_111899_0_0_3"/>
<gene>
    <name evidence="2" type="ordered locus">Sta7437_2877</name>
</gene>
<name>K9XXK7_STAC7</name>
<sequence length="194" mass="21190">MKLKLKYQALTTSLFLCSHLFFVMEAQARPTVGFENNSSTQPTVTGGTTFSCIPQGNNYATVGQKAGREPVPLIVWTPKGSNHFGEKYPPQTRCQIVTQKLNAAISANGGTMKNLLLTNGMVSNQTVICTLRQQETACNPNNTLFTLKPENASRSGEVISQLMQIGRYGSSAGFIQETSGQVYVDLGDWENKVF</sequence>
<dbReference type="InterPro" id="IPR025478">
    <property type="entry name" value="COP23"/>
</dbReference>
<evidence type="ECO:0000313" key="3">
    <source>
        <dbReference type="Proteomes" id="UP000010473"/>
    </source>
</evidence>
<dbReference type="eggNOG" id="ENOG5030I8H">
    <property type="taxonomic scope" value="Bacteria"/>
</dbReference>
<dbReference type="STRING" id="111780.Sta7437_2877"/>
<dbReference type="EMBL" id="CP003653">
    <property type="protein sequence ID" value="AFZ36397.1"/>
    <property type="molecule type" value="Genomic_DNA"/>
</dbReference>
<reference evidence="3" key="1">
    <citation type="journal article" date="2013" name="Proc. Natl. Acad. Sci. U.S.A.">
        <title>Improving the coverage of the cyanobacterial phylum using diversity-driven genome sequencing.</title>
        <authorList>
            <person name="Shih P.M."/>
            <person name="Wu D."/>
            <person name="Latifi A."/>
            <person name="Axen S.D."/>
            <person name="Fewer D.P."/>
            <person name="Talla E."/>
            <person name="Calteau A."/>
            <person name="Cai F."/>
            <person name="Tandeau de Marsac N."/>
            <person name="Rippka R."/>
            <person name="Herdman M."/>
            <person name="Sivonen K."/>
            <person name="Coursin T."/>
            <person name="Laurent T."/>
            <person name="Goodwin L."/>
            <person name="Nolan M."/>
            <person name="Davenport K.W."/>
            <person name="Han C.S."/>
            <person name="Rubin E.M."/>
            <person name="Eisen J.A."/>
            <person name="Woyke T."/>
            <person name="Gugger M."/>
            <person name="Kerfeld C.A."/>
        </authorList>
    </citation>
    <scope>NUCLEOTIDE SEQUENCE [LARGE SCALE GENOMIC DNA]</scope>
    <source>
        <strain evidence="3">ATCC 29371 / PCC 7437</strain>
    </source>
</reference>
<feature type="signal peptide" evidence="1">
    <location>
        <begin position="1"/>
        <end position="28"/>
    </location>
</feature>
<dbReference type="AlphaFoldDB" id="K9XXK7"/>
<evidence type="ECO:0000313" key="2">
    <source>
        <dbReference type="EMBL" id="AFZ36397.1"/>
    </source>
</evidence>
<dbReference type="Pfam" id="PF14218">
    <property type="entry name" value="COP23"/>
    <property type="match status" value="1"/>
</dbReference>
<keyword evidence="3" id="KW-1185">Reference proteome</keyword>
<proteinExistence type="predicted"/>